<feature type="compositionally biased region" description="Polar residues" evidence="1">
    <location>
        <begin position="94"/>
        <end position="109"/>
    </location>
</feature>
<evidence type="ECO:0000313" key="3">
    <source>
        <dbReference type="Proteomes" id="UP001066276"/>
    </source>
</evidence>
<feature type="compositionally biased region" description="Basic and acidic residues" evidence="1">
    <location>
        <begin position="51"/>
        <end position="66"/>
    </location>
</feature>
<comment type="caution">
    <text evidence="2">The sequence shown here is derived from an EMBL/GenBank/DDBJ whole genome shotgun (WGS) entry which is preliminary data.</text>
</comment>
<protein>
    <submittedName>
        <fullName evidence="2">Uncharacterized protein</fullName>
    </submittedName>
</protein>
<dbReference type="AlphaFoldDB" id="A0AAV7KUL4"/>
<keyword evidence="3" id="KW-1185">Reference proteome</keyword>
<reference evidence="2" key="1">
    <citation type="journal article" date="2022" name="bioRxiv">
        <title>Sequencing and chromosome-scale assembly of the giantPleurodeles waltlgenome.</title>
        <authorList>
            <person name="Brown T."/>
            <person name="Elewa A."/>
            <person name="Iarovenko S."/>
            <person name="Subramanian E."/>
            <person name="Araus A.J."/>
            <person name="Petzold A."/>
            <person name="Susuki M."/>
            <person name="Suzuki K.-i.T."/>
            <person name="Hayashi T."/>
            <person name="Toyoda A."/>
            <person name="Oliveira C."/>
            <person name="Osipova E."/>
            <person name="Leigh N.D."/>
            <person name="Simon A."/>
            <person name="Yun M.H."/>
        </authorList>
    </citation>
    <scope>NUCLEOTIDE SEQUENCE</scope>
    <source>
        <strain evidence="2">20211129_DDA</strain>
        <tissue evidence="2">Liver</tissue>
    </source>
</reference>
<dbReference type="Proteomes" id="UP001066276">
    <property type="component" value="Chromosome 12"/>
</dbReference>
<organism evidence="2 3">
    <name type="scientific">Pleurodeles waltl</name>
    <name type="common">Iberian ribbed newt</name>
    <dbReference type="NCBI Taxonomy" id="8319"/>
    <lineage>
        <taxon>Eukaryota</taxon>
        <taxon>Metazoa</taxon>
        <taxon>Chordata</taxon>
        <taxon>Craniata</taxon>
        <taxon>Vertebrata</taxon>
        <taxon>Euteleostomi</taxon>
        <taxon>Amphibia</taxon>
        <taxon>Batrachia</taxon>
        <taxon>Caudata</taxon>
        <taxon>Salamandroidea</taxon>
        <taxon>Salamandridae</taxon>
        <taxon>Pleurodelinae</taxon>
        <taxon>Pleurodeles</taxon>
    </lineage>
</organism>
<gene>
    <name evidence="2" type="ORF">NDU88_002377</name>
</gene>
<dbReference type="EMBL" id="JANPWB010000016">
    <property type="protein sequence ID" value="KAJ1082209.1"/>
    <property type="molecule type" value="Genomic_DNA"/>
</dbReference>
<sequence>MGRGTPEVYPGGTGGRIISREAGDFRGHNQKRLTLSEEGTKENTETNNEGRAPHQEDRGGHNINNHERRRRRTRFSGAEEADTQDRERRGSTRVRGQTQEVPGLSQNGVAQLRSRRYVAT</sequence>
<feature type="region of interest" description="Disordered" evidence="1">
    <location>
        <begin position="1"/>
        <end position="120"/>
    </location>
</feature>
<proteinExistence type="predicted"/>
<feature type="compositionally biased region" description="Basic and acidic residues" evidence="1">
    <location>
        <begin position="34"/>
        <end position="44"/>
    </location>
</feature>
<accession>A0AAV7KUL4</accession>
<feature type="compositionally biased region" description="Basic and acidic residues" evidence="1">
    <location>
        <begin position="18"/>
        <end position="27"/>
    </location>
</feature>
<evidence type="ECO:0000256" key="1">
    <source>
        <dbReference type="SAM" id="MobiDB-lite"/>
    </source>
</evidence>
<name>A0AAV7KUL4_PLEWA</name>
<evidence type="ECO:0000313" key="2">
    <source>
        <dbReference type="EMBL" id="KAJ1082209.1"/>
    </source>
</evidence>